<proteinExistence type="predicted"/>
<evidence type="ECO:0000313" key="2">
    <source>
        <dbReference type="Proteomes" id="UP001597116"/>
    </source>
</evidence>
<dbReference type="Pfam" id="PF10905">
    <property type="entry name" value="DUF2695"/>
    <property type="match status" value="1"/>
</dbReference>
<protein>
    <submittedName>
        <fullName evidence="1">DUF2695 domain-containing protein</fullName>
    </submittedName>
</protein>
<dbReference type="RefSeq" id="WP_379884070.1">
    <property type="nucleotide sequence ID" value="NZ_JBHTLP010000004.1"/>
</dbReference>
<reference evidence="2" key="1">
    <citation type="journal article" date="2019" name="Int. J. Syst. Evol. Microbiol.">
        <title>The Global Catalogue of Microorganisms (GCM) 10K type strain sequencing project: providing services to taxonomists for standard genome sequencing and annotation.</title>
        <authorList>
            <consortium name="The Broad Institute Genomics Platform"/>
            <consortium name="The Broad Institute Genome Sequencing Center for Infectious Disease"/>
            <person name="Wu L."/>
            <person name="Ma J."/>
        </authorList>
    </citation>
    <scope>NUCLEOTIDE SEQUENCE [LARGE SCALE GENOMIC DNA]</scope>
    <source>
        <strain evidence="2">CCUG 55608</strain>
    </source>
</reference>
<sequence length="109" mass="12700">MSPNEEKQRKQLLQHFRQQEKEKKLAQMPMAATDLQDLFDYLNEQLQEEDCDDSLILTEAFLRQKGLPIKQVTNLSSGRYWDLKDGQKSTAVIIPFFTAPSSLCRNEDH</sequence>
<organism evidence="1 2">
    <name type="scientific">Larkinella insperata</name>
    <dbReference type="NCBI Taxonomy" id="332158"/>
    <lineage>
        <taxon>Bacteria</taxon>
        <taxon>Pseudomonadati</taxon>
        <taxon>Bacteroidota</taxon>
        <taxon>Cytophagia</taxon>
        <taxon>Cytophagales</taxon>
        <taxon>Spirosomataceae</taxon>
        <taxon>Larkinella</taxon>
    </lineage>
</organism>
<name>A0ABW3Q8B8_9BACT</name>
<dbReference type="EMBL" id="JBHTLP010000004">
    <property type="protein sequence ID" value="MFD1140955.1"/>
    <property type="molecule type" value="Genomic_DNA"/>
</dbReference>
<gene>
    <name evidence="1" type="ORF">ACFQ4C_07540</name>
</gene>
<comment type="caution">
    <text evidence="1">The sequence shown here is derived from an EMBL/GenBank/DDBJ whole genome shotgun (WGS) entry which is preliminary data.</text>
</comment>
<accession>A0ABW3Q8B8</accession>
<dbReference type="Proteomes" id="UP001597116">
    <property type="component" value="Unassembled WGS sequence"/>
</dbReference>
<keyword evidence="2" id="KW-1185">Reference proteome</keyword>
<evidence type="ECO:0000313" key="1">
    <source>
        <dbReference type="EMBL" id="MFD1140955.1"/>
    </source>
</evidence>
<dbReference type="InterPro" id="IPR024248">
    <property type="entry name" value="DUF2695"/>
</dbReference>